<dbReference type="PANTHER" id="PTHR10366:SF564">
    <property type="entry name" value="STEROL-4-ALPHA-CARBOXYLATE 3-DEHYDROGENASE, DECARBOXYLATING"/>
    <property type="match status" value="1"/>
</dbReference>
<dbReference type="InterPro" id="IPR001509">
    <property type="entry name" value="Epimerase_deHydtase"/>
</dbReference>
<proteinExistence type="inferred from homology"/>
<accession>A0A1I3K2C1</accession>
<sequence>MAQQKEPVLVTGGSGYLGAHVVARLLRDGYAVRTTVRSPERAAEVREAVAEDGDLEFVAAELGSDEGWVEAVAGCAYVLHVASPFPAVPPERDEDVIVPARDGALRVLRAARDAGVRRVVLTSSFAAVGYGRKPGNTYDETDWTDPAADNSAYIRSKAIAERAAWDFVREGGPELTVINPTGIFGPLLVPRVSASPGHVKAMLDGDLPVAPPYWFGVVDVRDVADLHVRAMTEPAAAGERFLASGERAVSFLEIARVLARRLGERAARVPTRELTLEEVRANPALKDVELRYGRVPVISTAKARKVFGWQPRDVETTIVDTAESLARWGLLTD</sequence>
<dbReference type="CDD" id="cd05227">
    <property type="entry name" value="AR_SDR_e"/>
    <property type="match status" value="1"/>
</dbReference>
<evidence type="ECO:0000256" key="2">
    <source>
        <dbReference type="ARBA" id="ARBA00023445"/>
    </source>
</evidence>
<keyword evidence="5" id="KW-1185">Reference proteome</keyword>
<dbReference type="GO" id="GO:0016616">
    <property type="term" value="F:oxidoreductase activity, acting on the CH-OH group of donors, NAD or NADP as acceptor"/>
    <property type="evidence" value="ECO:0007669"/>
    <property type="project" value="TreeGrafter"/>
</dbReference>
<dbReference type="SUPFAM" id="SSF51735">
    <property type="entry name" value="NAD(P)-binding Rossmann-fold domains"/>
    <property type="match status" value="1"/>
</dbReference>
<reference evidence="4 5" key="1">
    <citation type="submission" date="2016-10" db="EMBL/GenBank/DDBJ databases">
        <authorList>
            <person name="de Groot N.N."/>
        </authorList>
    </citation>
    <scope>NUCLEOTIDE SEQUENCE [LARGE SCALE GENOMIC DNA]</scope>
    <source>
        <strain evidence="4 5">DSM 44468</strain>
    </source>
</reference>
<dbReference type="InterPro" id="IPR057326">
    <property type="entry name" value="KR_dom"/>
</dbReference>
<dbReference type="PANTHER" id="PTHR10366">
    <property type="entry name" value="NAD DEPENDENT EPIMERASE/DEHYDRATASE"/>
    <property type="match status" value="1"/>
</dbReference>
<organism evidence="4 5">
    <name type="scientific">Amycolatopsis sacchari</name>
    <dbReference type="NCBI Taxonomy" id="115433"/>
    <lineage>
        <taxon>Bacteria</taxon>
        <taxon>Bacillati</taxon>
        <taxon>Actinomycetota</taxon>
        <taxon>Actinomycetes</taxon>
        <taxon>Pseudonocardiales</taxon>
        <taxon>Pseudonocardiaceae</taxon>
        <taxon>Amycolatopsis</taxon>
    </lineage>
</organism>
<dbReference type="InterPro" id="IPR050425">
    <property type="entry name" value="NAD(P)_dehydrat-like"/>
</dbReference>
<dbReference type="SMART" id="SM00822">
    <property type="entry name" value="PKS_KR"/>
    <property type="match status" value="1"/>
</dbReference>
<dbReference type="InterPro" id="IPR036291">
    <property type="entry name" value="NAD(P)-bd_dom_sf"/>
</dbReference>
<dbReference type="OrthoDB" id="9778052at2"/>
<feature type="domain" description="Ketoreductase" evidence="3">
    <location>
        <begin position="6"/>
        <end position="186"/>
    </location>
</feature>
<keyword evidence="1" id="KW-0560">Oxidoreductase</keyword>
<dbReference type="FunFam" id="3.40.50.720:FF:000336">
    <property type="entry name" value="Aldehyde reductase"/>
    <property type="match status" value="1"/>
</dbReference>
<evidence type="ECO:0000256" key="1">
    <source>
        <dbReference type="ARBA" id="ARBA00023002"/>
    </source>
</evidence>
<dbReference type="Proteomes" id="UP000199025">
    <property type="component" value="Unassembled WGS sequence"/>
</dbReference>
<gene>
    <name evidence="4" type="ORF">SAMN05421835_101383</name>
</gene>
<dbReference type="EMBL" id="FORP01000001">
    <property type="protein sequence ID" value="SFI66622.1"/>
    <property type="molecule type" value="Genomic_DNA"/>
</dbReference>
<dbReference type="RefSeq" id="WP_091503861.1">
    <property type="nucleotide sequence ID" value="NZ_CBDQZW010000048.1"/>
</dbReference>
<dbReference type="AlphaFoldDB" id="A0A1I3K2C1"/>
<dbReference type="Gene3D" id="3.40.50.720">
    <property type="entry name" value="NAD(P)-binding Rossmann-like Domain"/>
    <property type="match status" value="1"/>
</dbReference>
<name>A0A1I3K2C1_9PSEU</name>
<comment type="similarity">
    <text evidence="2">Belongs to the NAD(P)-dependent epimerase/dehydratase family. Dihydroflavonol-4-reductase subfamily.</text>
</comment>
<evidence type="ECO:0000259" key="3">
    <source>
        <dbReference type="SMART" id="SM00822"/>
    </source>
</evidence>
<dbReference type="Pfam" id="PF01370">
    <property type="entry name" value="Epimerase"/>
    <property type="match status" value="1"/>
</dbReference>
<protein>
    <submittedName>
        <fullName evidence="4">Dihydroflavonol-4-reductase</fullName>
    </submittedName>
</protein>
<dbReference type="STRING" id="115433.SAMN05421835_101383"/>
<evidence type="ECO:0000313" key="5">
    <source>
        <dbReference type="Proteomes" id="UP000199025"/>
    </source>
</evidence>
<evidence type="ECO:0000313" key="4">
    <source>
        <dbReference type="EMBL" id="SFI66622.1"/>
    </source>
</evidence>